<evidence type="ECO:0000313" key="2">
    <source>
        <dbReference type="EMBL" id="GIQ86997.1"/>
    </source>
</evidence>
<evidence type="ECO:0000256" key="1">
    <source>
        <dbReference type="SAM" id="SignalP"/>
    </source>
</evidence>
<dbReference type="AlphaFoldDB" id="A0A9K3GL76"/>
<feature type="chain" id="PRO_5039889364" evidence="1">
    <location>
        <begin position="20"/>
        <end position="83"/>
    </location>
</feature>
<dbReference type="EMBL" id="BDIP01002905">
    <property type="protein sequence ID" value="GIQ86997.1"/>
    <property type="molecule type" value="Genomic_DNA"/>
</dbReference>
<feature type="non-terminal residue" evidence="2">
    <location>
        <position position="1"/>
    </location>
</feature>
<dbReference type="Proteomes" id="UP000265618">
    <property type="component" value="Unassembled WGS sequence"/>
</dbReference>
<keyword evidence="3" id="KW-1185">Reference proteome</keyword>
<evidence type="ECO:0000313" key="3">
    <source>
        <dbReference type="Proteomes" id="UP000265618"/>
    </source>
</evidence>
<comment type="caution">
    <text evidence="2">The sequence shown here is derived from an EMBL/GenBank/DDBJ whole genome shotgun (WGS) entry which is preliminary data.</text>
</comment>
<protein>
    <submittedName>
        <fullName evidence="2">Uncharacterized protein</fullName>
    </submittedName>
</protein>
<name>A0A9K3GL76_9EUKA</name>
<reference evidence="2 3" key="1">
    <citation type="journal article" date="2018" name="PLoS ONE">
        <title>The draft genome of Kipferlia bialata reveals reductive genome evolution in fornicate parasites.</title>
        <authorList>
            <person name="Tanifuji G."/>
            <person name="Takabayashi S."/>
            <person name="Kume K."/>
            <person name="Takagi M."/>
            <person name="Nakayama T."/>
            <person name="Kamikawa R."/>
            <person name="Inagaki Y."/>
            <person name="Hashimoto T."/>
        </authorList>
    </citation>
    <scope>NUCLEOTIDE SEQUENCE [LARGE SCALE GENOMIC DNA]</scope>
    <source>
        <strain evidence="2">NY0173</strain>
    </source>
</reference>
<accession>A0A9K3GL76</accession>
<keyword evidence="1" id="KW-0732">Signal</keyword>
<proteinExistence type="predicted"/>
<gene>
    <name evidence="2" type="ORF">KIPB_008949</name>
</gene>
<organism evidence="2 3">
    <name type="scientific">Kipferlia bialata</name>
    <dbReference type="NCBI Taxonomy" id="797122"/>
    <lineage>
        <taxon>Eukaryota</taxon>
        <taxon>Metamonada</taxon>
        <taxon>Carpediemonas-like organisms</taxon>
        <taxon>Kipferlia</taxon>
    </lineage>
</organism>
<feature type="signal peptide" evidence="1">
    <location>
        <begin position="1"/>
        <end position="19"/>
    </location>
</feature>
<sequence length="83" mass="9240">MNRLPLALLLFVAAALCLTVPYEWPQQILTPDVALKSYYGQYIATEGDWMFASEEQATVDGTANAGQVHVYKRQASGLFEETQ</sequence>